<evidence type="ECO:0000259" key="12">
    <source>
        <dbReference type="PROSITE" id="PS50917"/>
    </source>
</evidence>
<evidence type="ECO:0000256" key="5">
    <source>
        <dbReference type="ARBA" id="ARBA00023015"/>
    </source>
</evidence>
<dbReference type="EMBL" id="JAKMXF010000233">
    <property type="protein sequence ID" value="KAI6654107.1"/>
    <property type="molecule type" value="Genomic_DNA"/>
</dbReference>
<feature type="domain" description="SPOC" evidence="12">
    <location>
        <begin position="559"/>
        <end position="751"/>
    </location>
</feature>
<evidence type="ECO:0000256" key="1">
    <source>
        <dbReference type="ARBA" id="ARBA00004123"/>
    </source>
</evidence>
<feature type="region of interest" description="Disordered" evidence="10">
    <location>
        <begin position="382"/>
        <end position="485"/>
    </location>
</feature>
<keyword evidence="8" id="KW-0539">Nucleus</keyword>
<feature type="region of interest" description="Disordered" evidence="10">
    <location>
        <begin position="679"/>
        <end position="713"/>
    </location>
</feature>
<comment type="subcellular location">
    <subcellularLocation>
        <location evidence="1">Nucleus</location>
    </subcellularLocation>
</comment>
<dbReference type="SUPFAM" id="SSF54928">
    <property type="entry name" value="RNA-binding domain, RBD"/>
    <property type="match status" value="2"/>
</dbReference>
<evidence type="ECO:0000256" key="7">
    <source>
        <dbReference type="ARBA" id="ARBA00023163"/>
    </source>
</evidence>
<feature type="domain" description="RRM" evidence="11">
    <location>
        <begin position="91"/>
        <end position="168"/>
    </location>
</feature>
<feature type="region of interest" description="Disordered" evidence="10">
    <location>
        <begin position="509"/>
        <end position="551"/>
    </location>
</feature>
<evidence type="ECO:0000256" key="6">
    <source>
        <dbReference type="ARBA" id="ARBA00023054"/>
    </source>
</evidence>
<evidence type="ECO:0000256" key="3">
    <source>
        <dbReference type="ARBA" id="ARBA00022553"/>
    </source>
</evidence>
<comment type="caution">
    <text evidence="13">The sequence shown here is derived from an EMBL/GenBank/DDBJ whole genome shotgun (WGS) entry which is preliminary data.</text>
</comment>
<dbReference type="InterPro" id="IPR012921">
    <property type="entry name" value="SPOC_C"/>
</dbReference>
<evidence type="ECO:0000313" key="14">
    <source>
        <dbReference type="Proteomes" id="UP001165289"/>
    </source>
</evidence>
<organism evidence="13 14">
    <name type="scientific">Oopsacas minuta</name>
    <dbReference type="NCBI Taxonomy" id="111878"/>
    <lineage>
        <taxon>Eukaryota</taxon>
        <taxon>Metazoa</taxon>
        <taxon>Porifera</taxon>
        <taxon>Hexactinellida</taxon>
        <taxon>Hexasterophora</taxon>
        <taxon>Lyssacinosida</taxon>
        <taxon>Leucopsacidae</taxon>
        <taxon>Oopsacas</taxon>
    </lineage>
</organism>
<protein>
    <submittedName>
        <fullName evidence="13">RNA-binding protein 15</fullName>
    </submittedName>
</protein>
<dbReference type="Pfam" id="PF00076">
    <property type="entry name" value="RRM_1"/>
    <property type="match status" value="3"/>
</dbReference>
<name>A0AAV7JYV3_9METZ</name>
<evidence type="ECO:0000256" key="8">
    <source>
        <dbReference type="ARBA" id="ARBA00023242"/>
    </source>
</evidence>
<dbReference type="GO" id="GO:0005634">
    <property type="term" value="C:nucleus"/>
    <property type="evidence" value="ECO:0007669"/>
    <property type="project" value="UniProtKB-SubCell"/>
</dbReference>
<evidence type="ECO:0000256" key="2">
    <source>
        <dbReference type="ARBA" id="ARBA00005387"/>
    </source>
</evidence>
<dbReference type="AlphaFoldDB" id="A0AAV7JYV3"/>
<dbReference type="InterPro" id="IPR012677">
    <property type="entry name" value="Nucleotide-bd_a/b_plait_sf"/>
</dbReference>
<gene>
    <name evidence="13" type="ORF">LOD99_2953</name>
</gene>
<reference evidence="13 14" key="1">
    <citation type="journal article" date="2023" name="BMC Biol.">
        <title>The compact genome of the sponge Oopsacas minuta (Hexactinellida) is lacking key metazoan core genes.</title>
        <authorList>
            <person name="Santini S."/>
            <person name="Schenkelaars Q."/>
            <person name="Jourda C."/>
            <person name="Duchesne M."/>
            <person name="Belahbib H."/>
            <person name="Rocher C."/>
            <person name="Selva M."/>
            <person name="Riesgo A."/>
            <person name="Vervoort M."/>
            <person name="Leys S.P."/>
            <person name="Kodjabachian L."/>
            <person name="Le Bivic A."/>
            <person name="Borchiellini C."/>
            <person name="Claverie J.M."/>
            <person name="Renard E."/>
        </authorList>
    </citation>
    <scope>NUCLEOTIDE SEQUENCE [LARGE SCALE GENOMIC DNA]</scope>
    <source>
        <strain evidence="13">SPO-2</strain>
    </source>
</reference>
<sequence>MDYRDRIRSRYYQDGRRPPSDRLGGLGRDRRDASGYLDDYKRSRPTGRERRLEGRLGRRETFDSKTSFRDSHFDDYDLGPSTRERDVEMLYVLRIGNLEESVRDTTMEETLYHIFKKFGRITVRVAGFGKSRHAFVNFESHDTAQDAHSRCQEMFVFDKPLRIEWCTKSSRDQDLSYRRSPLFMEEDFDSHNSSSINRYVRNRRLSPPSFPSGRSGSPQVSPSRTLLIGNLDPDVSASELRRAFSRYGHLIDLDIKLNRFTKCAYAQVKYSLNRDAIYAREAMNNKYVGASRLYITFSKGMPTTKLVVRGISNRGDAQELEREFSRYGPLRRMEYLNNTSYCFLTYESIDSCYAAIVDWRGRKLRSGGNNLRVDFSKSGVIEDKRRRPSRSARGIYEGEVIIKTKPRRKSSPVGHMPKRPRSRERISPILDYSSKSSYRKRAHRSSDEDSYKHNKYRRRSHDRFEINRDTSRPNSISRDLDQDLGDDCEFNDAASSWDEHRSQRSLASKYSLEEHEHVAENEGEVDSLRGRRDSDLGGGDLEGLGDEVVEPNEWEGPSIEKFAGKYPTVWYGAFMLKNTAFPTQMHLIDGEEKVVEELMKGPESTHQLRVTQRLRLESSRLEEVNKRLSSAGTDSRALLLALPNANGQELAIPADSNYRPIRSLVNYLKQKDAAGIVALSGTQPEEQDDNISKEEGETGANTPGPDSETTGVLHAFPPCNFSHELLQQAVPDLSEEQFREDHIVVLVVKGSV</sequence>
<dbReference type="InterPro" id="IPR010912">
    <property type="entry name" value="SPOC_met"/>
</dbReference>
<accession>A0AAV7JYV3</accession>
<dbReference type="InterPro" id="IPR035979">
    <property type="entry name" value="RBD_domain_sf"/>
</dbReference>
<feature type="compositionally biased region" description="Basic and acidic residues" evidence="10">
    <location>
        <begin position="27"/>
        <end position="56"/>
    </location>
</feature>
<evidence type="ECO:0000256" key="9">
    <source>
        <dbReference type="PROSITE-ProRule" id="PRU00176"/>
    </source>
</evidence>
<keyword evidence="7" id="KW-0804">Transcription</keyword>
<dbReference type="Gene3D" id="2.40.290.10">
    <property type="match status" value="1"/>
</dbReference>
<keyword evidence="6" id="KW-0175">Coiled coil</keyword>
<dbReference type="PANTHER" id="PTHR23189">
    <property type="entry name" value="RNA RECOGNITION MOTIF-CONTAINING"/>
    <property type="match status" value="1"/>
</dbReference>
<dbReference type="Pfam" id="PF07744">
    <property type="entry name" value="SPOC"/>
    <property type="match status" value="1"/>
</dbReference>
<keyword evidence="4 9" id="KW-0694">RNA-binding</keyword>
<dbReference type="FunFam" id="2.40.290.10:FF:000002">
    <property type="entry name" value="Spen family transcriptional repressor"/>
    <property type="match status" value="1"/>
</dbReference>
<dbReference type="SMART" id="SM00360">
    <property type="entry name" value="RRM"/>
    <property type="match status" value="3"/>
</dbReference>
<dbReference type="PROSITE" id="PS50102">
    <property type="entry name" value="RRM"/>
    <property type="match status" value="3"/>
</dbReference>
<dbReference type="CDD" id="cd21544">
    <property type="entry name" value="SPOC_RBM15-like"/>
    <property type="match status" value="1"/>
</dbReference>
<dbReference type="GO" id="GO:0003723">
    <property type="term" value="F:RNA binding"/>
    <property type="evidence" value="ECO:0007669"/>
    <property type="project" value="UniProtKB-UniRule"/>
</dbReference>
<dbReference type="Proteomes" id="UP001165289">
    <property type="component" value="Unassembled WGS sequence"/>
</dbReference>
<comment type="similarity">
    <text evidence="2">Belongs to the RRM Spen family.</text>
</comment>
<keyword evidence="14" id="KW-1185">Reference proteome</keyword>
<proteinExistence type="inferred from homology"/>
<feature type="domain" description="RRM" evidence="11">
    <location>
        <begin position="304"/>
        <end position="378"/>
    </location>
</feature>
<dbReference type="Gene3D" id="3.30.70.330">
    <property type="match status" value="3"/>
</dbReference>
<evidence type="ECO:0000313" key="13">
    <source>
        <dbReference type="EMBL" id="KAI6654107.1"/>
    </source>
</evidence>
<evidence type="ECO:0000256" key="4">
    <source>
        <dbReference type="ARBA" id="ARBA00022884"/>
    </source>
</evidence>
<feature type="compositionally biased region" description="Basic and acidic residues" evidence="10">
    <location>
        <begin position="462"/>
        <end position="471"/>
    </location>
</feature>
<dbReference type="InterPro" id="IPR016194">
    <property type="entry name" value="SPOC-like_C_dom_sf"/>
</dbReference>
<feature type="compositionally biased region" description="Basic and acidic residues" evidence="10">
    <location>
        <begin position="511"/>
        <end position="535"/>
    </location>
</feature>
<evidence type="ECO:0000259" key="11">
    <source>
        <dbReference type="PROSITE" id="PS50102"/>
    </source>
</evidence>
<dbReference type="SUPFAM" id="SSF100939">
    <property type="entry name" value="SPOC domain-like"/>
    <property type="match status" value="1"/>
</dbReference>
<feature type="compositionally biased region" description="Basic residues" evidence="10">
    <location>
        <begin position="404"/>
        <end position="422"/>
    </location>
</feature>
<feature type="region of interest" description="Disordered" evidence="10">
    <location>
        <begin position="12"/>
        <end position="56"/>
    </location>
</feature>
<dbReference type="InterPro" id="IPR000504">
    <property type="entry name" value="RRM_dom"/>
</dbReference>
<keyword evidence="3" id="KW-0597">Phosphoprotein</keyword>
<feature type="domain" description="RRM" evidence="11">
    <location>
        <begin position="224"/>
        <end position="300"/>
    </location>
</feature>
<keyword evidence="5" id="KW-0805">Transcription regulation</keyword>
<evidence type="ECO:0000256" key="10">
    <source>
        <dbReference type="SAM" id="MobiDB-lite"/>
    </source>
</evidence>
<dbReference type="PROSITE" id="PS50917">
    <property type="entry name" value="SPOC"/>
    <property type="match status" value="1"/>
</dbReference>